<sequence length="306" mass="33541">MVSVVFSVRLLRSNDLNIAVRHALNNIRIAQTRAQLASGNNPWGVHITSGSMTLFRGNSYVTRDQTQDAVTEFSQRITISGLQEVGFDVISGTPSQSGLITFTHADITQPRHLFVNPLGLTEEVRSGELETVAVEDASLHQGAPSSRQGSTTILEVYPRNVGYNKRAVVLIGLSHVPSSATITRATLYAKQVQTFGTTRTIGVYRITRSWSETETAWNNAASTTMWSTAGGDFVPAPTDTETLTWSGTLQWSSWDVTNDVQAMVSGSTTNNGWLLKDTSEDASEAYWYFSSREGNAPPYLHIVYDI</sequence>
<evidence type="ECO:0000259" key="4">
    <source>
        <dbReference type="Pfam" id="PF24517"/>
    </source>
</evidence>
<evidence type="ECO:0000313" key="5">
    <source>
        <dbReference type="EMBL" id="OGH68938.1"/>
    </source>
</evidence>
<gene>
    <name evidence="5" type="ORF">A3J66_00460</name>
</gene>
<evidence type="ECO:0000256" key="3">
    <source>
        <dbReference type="ARBA" id="ARBA00022729"/>
    </source>
</evidence>
<dbReference type="STRING" id="1798680.A3J66_00460"/>
<dbReference type="Pfam" id="PF24517">
    <property type="entry name" value="CBM96"/>
    <property type="match status" value="1"/>
</dbReference>
<evidence type="ECO:0000256" key="2">
    <source>
        <dbReference type="ARBA" id="ARBA00022525"/>
    </source>
</evidence>
<dbReference type="InterPro" id="IPR055372">
    <property type="entry name" value="CBM96"/>
</dbReference>
<dbReference type="Proteomes" id="UP000176282">
    <property type="component" value="Unassembled WGS sequence"/>
</dbReference>
<dbReference type="AlphaFoldDB" id="A0A1F6MBJ7"/>
<accession>A0A1F6MBJ7</accession>
<dbReference type="GO" id="GO:0005576">
    <property type="term" value="C:extracellular region"/>
    <property type="evidence" value="ECO:0007669"/>
    <property type="project" value="UniProtKB-SubCell"/>
</dbReference>
<dbReference type="NCBIfam" id="NF033679">
    <property type="entry name" value="DNRLRE_dom"/>
    <property type="match status" value="1"/>
</dbReference>
<reference evidence="5 6" key="1">
    <citation type="journal article" date="2016" name="Nat. Commun.">
        <title>Thousands of microbial genomes shed light on interconnected biogeochemical processes in an aquifer system.</title>
        <authorList>
            <person name="Anantharaman K."/>
            <person name="Brown C.T."/>
            <person name="Hug L.A."/>
            <person name="Sharon I."/>
            <person name="Castelle C.J."/>
            <person name="Probst A.J."/>
            <person name="Thomas B.C."/>
            <person name="Singh A."/>
            <person name="Wilkins M.J."/>
            <person name="Karaoz U."/>
            <person name="Brodie E.L."/>
            <person name="Williams K.H."/>
            <person name="Hubbard S.S."/>
            <person name="Banfield J.F."/>
        </authorList>
    </citation>
    <scope>NUCLEOTIDE SEQUENCE [LARGE SCALE GENOMIC DNA]</scope>
</reference>
<proteinExistence type="predicted"/>
<feature type="domain" description="Carbohydrate-binding module family 96" evidence="4">
    <location>
        <begin position="133"/>
        <end position="303"/>
    </location>
</feature>
<dbReference type="EMBL" id="MFQB01000001">
    <property type="protein sequence ID" value="OGH68938.1"/>
    <property type="molecule type" value="Genomic_DNA"/>
</dbReference>
<comment type="subcellular location">
    <subcellularLocation>
        <location evidence="1">Secreted</location>
    </subcellularLocation>
</comment>
<keyword evidence="3" id="KW-0732">Signal</keyword>
<protein>
    <recommendedName>
        <fullName evidence="4">Carbohydrate-binding module family 96 domain-containing protein</fullName>
    </recommendedName>
</protein>
<keyword evidence="2" id="KW-0964">Secreted</keyword>
<evidence type="ECO:0000313" key="6">
    <source>
        <dbReference type="Proteomes" id="UP000176282"/>
    </source>
</evidence>
<evidence type="ECO:0000256" key="1">
    <source>
        <dbReference type="ARBA" id="ARBA00004613"/>
    </source>
</evidence>
<organism evidence="5 6">
    <name type="scientific">Candidatus Magasanikbacteria bacterium RIFCSPHIGHO2_02_FULL_47_14</name>
    <dbReference type="NCBI Taxonomy" id="1798680"/>
    <lineage>
        <taxon>Bacteria</taxon>
        <taxon>Candidatus Magasanikiibacteriota</taxon>
    </lineage>
</organism>
<name>A0A1F6MBJ7_9BACT</name>
<comment type="caution">
    <text evidence="5">The sequence shown here is derived from an EMBL/GenBank/DDBJ whole genome shotgun (WGS) entry which is preliminary data.</text>
</comment>